<protein>
    <submittedName>
        <fullName evidence="1">Uncharacterized protein</fullName>
    </submittedName>
</protein>
<proteinExistence type="predicted"/>
<reference evidence="1 2" key="1">
    <citation type="submission" date="2016-10" db="EMBL/GenBank/DDBJ databases">
        <authorList>
            <person name="de Groot N.N."/>
        </authorList>
    </citation>
    <scope>NUCLEOTIDE SEQUENCE [LARGE SCALE GENOMIC DNA]</scope>
    <source>
        <strain evidence="1 2">A52C2</strain>
    </source>
</reference>
<accession>A0A1H9I8L1</accession>
<sequence length="79" mass="8683">MSRHRLQKHVRQVLARARQEAKAFGIAVSVALGKHPKLILQLGRKRICLGLPRSTGNIEESIRSGIAAVRRAIRGLVPA</sequence>
<dbReference type="RefSeq" id="WP_092496592.1">
    <property type="nucleotide sequence ID" value="NZ_FOFG01000007.1"/>
</dbReference>
<dbReference type="STRING" id="1855383.SAMN05216548_10718"/>
<dbReference type="EMBL" id="FOFG01000007">
    <property type="protein sequence ID" value="SEQ70897.1"/>
    <property type="molecule type" value="Genomic_DNA"/>
</dbReference>
<gene>
    <name evidence="1" type="ORF">SAMN05216548_10718</name>
</gene>
<dbReference type="AlphaFoldDB" id="A0A1H9I8L1"/>
<evidence type="ECO:0000313" key="2">
    <source>
        <dbReference type="Proteomes" id="UP000199647"/>
    </source>
</evidence>
<name>A0A1H9I8L1_9HYPH</name>
<evidence type="ECO:0000313" key="1">
    <source>
        <dbReference type="EMBL" id="SEQ70897.1"/>
    </source>
</evidence>
<organism evidence="1 2">
    <name type="scientific">Faunimonas pinastri</name>
    <dbReference type="NCBI Taxonomy" id="1855383"/>
    <lineage>
        <taxon>Bacteria</taxon>
        <taxon>Pseudomonadati</taxon>
        <taxon>Pseudomonadota</taxon>
        <taxon>Alphaproteobacteria</taxon>
        <taxon>Hyphomicrobiales</taxon>
        <taxon>Afifellaceae</taxon>
        <taxon>Faunimonas</taxon>
    </lineage>
</organism>
<dbReference type="Proteomes" id="UP000199647">
    <property type="component" value="Unassembled WGS sequence"/>
</dbReference>
<keyword evidence="2" id="KW-1185">Reference proteome</keyword>